<accession>A0A0U3FMI4</accession>
<dbReference type="GeneID" id="14551339"/>
<evidence type="ECO:0000256" key="4">
    <source>
        <dbReference type="HAMAP-Rule" id="MF_00317"/>
    </source>
</evidence>
<dbReference type="Pfam" id="PF02747">
    <property type="entry name" value="PCNA_C"/>
    <property type="match status" value="1"/>
</dbReference>
<dbReference type="Pfam" id="PF00705">
    <property type="entry name" value="PCNA_N"/>
    <property type="match status" value="1"/>
</dbReference>
<comment type="similarity">
    <text evidence="1 4 5">Belongs to the PCNA family.</text>
</comment>
<dbReference type="NCBIfam" id="NF002220">
    <property type="entry name" value="PRK01115.1-3"/>
    <property type="match status" value="1"/>
</dbReference>
<dbReference type="EMBL" id="CP013695">
    <property type="protein sequence ID" value="ALU31627.1"/>
    <property type="molecule type" value="Genomic_DNA"/>
</dbReference>
<feature type="domain" description="Proliferating cell nuclear antigen PCNA N-terminal" evidence="7">
    <location>
        <begin position="24"/>
        <end position="108"/>
    </location>
</feature>
<dbReference type="GO" id="GO:0030337">
    <property type="term" value="F:DNA polymerase processivity factor activity"/>
    <property type="evidence" value="ECO:0007669"/>
    <property type="project" value="UniProtKB-UniRule"/>
</dbReference>
<proteinExistence type="inferred from homology"/>
<dbReference type="InterPro" id="IPR046938">
    <property type="entry name" value="DNA_clamp_sf"/>
</dbReference>
<dbReference type="InterPro" id="IPR022659">
    <property type="entry name" value="Pr_cel_nuc_antig_CS"/>
</dbReference>
<dbReference type="AlphaFoldDB" id="A0A0U3FMI4"/>
<dbReference type="PROSITE" id="PS01251">
    <property type="entry name" value="PCNA_1"/>
    <property type="match status" value="1"/>
</dbReference>
<dbReference type="PANTHER" id="PTHR11352">
    <property type="entry name" value="PROLIFERATING CELL NUCLEAR ANTIGEN"/>
    <property type="match status" value="1"/>
</dbReference>
<dbReference type="PANTHER" id="PTHR11352:SF0">
    <property type="entry name" value="PROLIFERATING CELL NUCLEAR ANTIGEN"/>
    <property type="match status" value="1"/>
</dbReference>
<evidence type="ECO:0000256" key="5">
    <source>
        <dbReference type="RuleBase" id="RU003671"/>
    </source>
</evidence>
<dbReference type="SUPFAM" id="SSF55979">
    <property type="entry name" value="DNA clamp"/>
    <property type="match status" value="2"/>
</dbReference>
<feature type="domain" description="Proliferating cell nuclear antigen PCNA C-terminal" evidence="8">
    <location>
        <begin position="139"/>
        <end position="258"/>
    </location>
</feature>
<dbReference type="Gene3D" id="3.70.10.10">
    <property type="match status" value="1"/>
</dbReference>
<dbReference type="InterPro" id="IPR022649">
    <property type="entry name" value="Pr_cel_nuc_antig_C"/>
</dbReference>
<evidence type="ECO:0000256" key="2">
    <source>
        <dbReference type="ARBA" id="ARBA00022705"/>
    </source>
</evidence>
<evidence type="ECO:0000256" key="3">
    <source>
        <dbReference type="ARBA" id="ARBA00023125"/>
    </source>
</evidence>
<keyword evidence="3 4" id="KW-0238">DNA-binding</keyword>
<dbReference type="OMA" id="MDNSHIS"/>
<evidence type="ECO:0000256" key="1">
    <source>
        <dbReference type="ARBA" id="ARBA00010462"/>
    </source>
</evidence>
<dbReference type="GO" id="GO:0003677">
    <property type="term" value="F:DNA binding"/>
    <property type="evidence" value="ECO:0007669"/>
    <property type="project" value="UniProtKB-UniRule"/>
</dbReference>
<gene>
    <name evidence="4" type="primary">pcn</name>
    <name evidence="9" type="ORF">ATZ20_05315</name>
</gene>
<protein>
    <recommendedName>
        <fullName evidence="4">DNA polymerase sliding clamp</fullName>
    </recommendedName>
    <alternativeName>
        <fullName evidence="4">Proliferating cell nuclear antigen homolog</fullName>
        <shortName evidence="4">PCNA</shortName>
    </alternativeName>
</protein>
<dbReference type="RefSeq" id="WP_011277695.1">
    <property type="nucleotide sequence ID" value="NZ_BHWZ01000001.1"/>
</dbReference>
<evidence type="ECO:0000259" key="8">
    <source>
        <dbReference type="Pfam" id="PF02747"/>
    </source>
</evidence>
<dbReference type="PRINTS" id="PR00339">
    <property type="entry name" value="PCNACYCLIN"/>
</dbReference>
<dbReference type="STRING" id="1435377.SUSAZ_03740"/>
<dbReference type="InterPro" id="IPR000730">
    <property type="entry name" value="Pr_cel_nuc_antig"/>
</dbReference>
<comment type="function">
    <text evidence="6">Sliding clamp subunit. Responsible for tethering the catalytic subunit of DNA polymerase to DNA during high-speed replication.</text>
</comment>
<keyword evidence="2 4" id="KW-0235">DNA replication</keyword>
<evidence type="ECO:0000313" key="9">
    <source>
        <dbReference type="EMBL" id="ALU31627.1"/>
    </source>
</evidence>
<dbReference type="GO" id="GO:0006272">
    <property type="term" value="P:leading strand elongation"/>
    <property type="evidence" value="ECO:0007669"/>
    <property type="project" value="TreeGrafter"/>
</dbReference>
<dbReference type="OrthoDB" id="14749at2157"/>
<dbReference type="NCBIfam" id="TIGR00590">
    <property type="entry name" value="pcna"/>
    <property type="match status" value="1"/>
</dbReference>
<evidence type="ECO:0000259" key="7">
    <source>
        <dbReference type="Pfam" id="PF00705"/>
    </source>
</evidence>
<evidence type="ECO:0000313" key="10">
    <source>
        <dbReference type="Proteomes" id="UP000060043"/>
    </source>
</evidence>
<organism evidence="9 10">
    <name type="scientific">Sulfolobus acidocaldarius</name>
    <dbReference type="NCBI Taxonomy" id="2285"/>
    <lineage>
        <taxon>Archaea</taxon>
        <taxon>Thermoproteota</taxon>
        <taxon>Thermoprotei</taxon>
        <taxon>Sulfolobales</taxon>
        <taxon>Sulfolobaceae</taxon>
        <taxon>Sulfolobus</taxon>
    </lineage>
</organism>
<comment type="subunit">
    <text evidence="4">Homotrimer. The subunits circularize to form a toroid; DNA passes through its center. Replication factor C (RFC) is required to load the toroid on the DNA.</text>
</comment>
<name>A0A0U3FMI4_9CREN</name>
<dbReference type="GeneID" id="78441173"/>
<dbReference type="GO" id="GO:0006275">
    <property type="term" value="P:regulation of DNA replication"/>
    <property type="evidence" value="ECO:0007669"/>
    <property type="project" value="UniProtKB-UniRule"/>
</dbReference>
<reference evidence="9 10" key="1">
    <citation type="submission" date="2015-12" db="EMBL/GenBank/DDBJ databases">
        <title>A stable core within a dynamic pangenome in Sulfolobus acidocaldarius.</title>
        <authorList>
            <person name="Anderson R."/>
            <person name="Kouris A."/>
            <person name="Seward C."/>
            <person name="Campbell K."/>
            <person name="Whitaker R."/>
        </authorList>
    </citation>
    <scope>NUCLEOTIDE SEQUENCE [LARGE SCALE GENOMIC DNA]</scope>
    <source>
        <strain evidence="9 10">NG05B_CO5_07</strain>
    </source>
</reference>
<evidence type="ECO:0000256" key="6">
    <source>
        <dbReference type="RuleBase" id="RU003673"/>
    </source>
</evidence>
<sequence length="260" mass="29280">MIKNKVMSDKLLIMRIVYDDVRDLKNIVETLTKFIDEGLFEIGQDGIRLVAVDKAHVSLINIELYKELFKEYEVEDEFKFGFNSQYLAKILSIAKRKEEISIESDSPERVKITLGGALNRVFIINNIQVSPPEVPEVNLEFEVKASLSSKAFKTTINEISAVTDTVDIIAVEDKVILKGEGKEGSQIENEFSKDTGAISDMEFKNEAKSPYDVNYLSDILSLTNLSDYTRLAFSTEKPLELEFNMEGGGKVTYLLAPKLS</sequence>
<dbReference type="PaxDb" id="1435377-SUSAZ_03740"/>
<dbReference type="InterPro" id="IPR022648">
    <property type="entry name" value="Pr_cel_nuc_antig_N"/>
</dbReference>
<comment type="function">
    <text evidence="4">Sliding clamp subunit that acts as a moving platform for DNA processing. Responsible for tethering the catalytic subunit of DNA polymerase and other proteins to DNA during high-speed replication.</text>
</comment>
<dbReference type="CDD" id="cd00577">
    <property type="entry name" value="PCNA"/>
    <property type="match status" value="1"/>
</dbReference>
<dbReference type="Proteomes" id="UP000060043">
    <property type="component" value="Chromosome"/>
</dbReference>
<dbReference type="HAMAP" id="MF_00317">
    <property type="entry name" value="DNApol_clamp_arch"/>
    <property type="match status" value="1"/>
</dbReference>